<evidence type="ECO:0000259" key="2">
    <source>
        <dbReference type="Pfam" id="PF00931"/>
    </source>
</evidence>
<dbReference type="EMBL" id="JAPFFL010000002">
    <property type="protein sequence ID" value="KAJ6743846.1"/>
    <property type="molecule type" value="Genomic_DNA"/>
</dbReference>
<reference evidence="3" key="2">
    <citation type="journal article" date="2023" name="Int. J. Mol. Sci.">
        <title>De Novo Assembly and Annotation of 11 Diverse Shrub Willow (Salix) Genomes Reveals Novel Gene Organization in Sex-Linked Regions.</title>
        <authorList>
            <person name="Hyden B."/>
            <person name="Feng K."/>
            <person name="Yates T.B."/>
            <person name="Jawdy S."/>
            <person name="Cereghino C."/>
            <person name="Smart L.B."/>
            <person name="Muchero W."/>
        </authorList>
    </citation>
    <scope>NUCLEOTIDE SEQUENCE [LARGE SCALE GENOMIC DNA]</scope>
    <source>
        <tissue evidence="3">Shoot tip</tissue>
    </source>
</reference>
<name>A0A9Q0ZRB2_SALVM</name>
<dbReference type="Gene3D" id="3.40.50.300">
    <property type="entry name" value="P-loop containing nucleotide triphosphate hydrolases"/>
    <property type="match status" value="1"/>
</dbReference>
<organism evidence="3 4">
    <name type="scientific">Salix viminalis</name>
    <name type="common">Common osier</name>
    <name type="synonym">Basket willow</name>
    <dbReference type="NCBI Taxonomy" id="40686"/>
    <lineage>
        <taxon>Eukaryota</taxon>
        <taxon>Viridiplantae</taxon>
        <taxon>Streptophyta</taxon>
        <taxon>Embryophyta</taxon>
        <taxon>Tracheophyta</taxon>
        <taxon>Spermatophyta</taxon>
        <taxon>Magnoliopsida</taxon>
        <taxon>eudicotyledons</taxon>
        <taxon>Gunneridae</taxon>
        <taxon>Pentapetalae</taxon>
        <taxon>rosids</taxon>
        <taxon>fabids</taxon>
        <taxon>Malpighiales</taxon>
        <taxon>Salicaceae</taxon>
        <taxon>Saliceae</taxon>
        <taxon>Salix</taxon>
    </lineage>
</organism>
<dbReference type="GO" id="GO:0006952">
    <property type="term" value="P:defense response"/>
    <property type="evidence" value="ECO:0007669"/>
    <property type="project" value="UniProtKB-KW"/>
</dbReference>
<evidence type="ECO:0000313" key="4">
    <source>
        <dbReference type="Proteomes" id="UP001151529"/>
    </source>
</evidence>
<feature type="domain" description="NB-ARC" evidence="2">
    <location>
        <begin position="53"/>
        <end position="216"/>
    </location>
</feature>
<dbReference type="AlphaFoldDB" id="A0A9Q0ZRB2"/>
<dbReference type="GO" id="GO:0043531">
    <property type="term" value="F:ADP binding"/>
    <property type="evidence" value="ECO:0007669"/>
    <property type="project" value="InterPro"/>
</dbReference>
<dbReference type="PANTHER" id="PTHR36766:SF40">
    <property type="entry name" value="DISEASE RESISTANCE PROTEIN RGA3"/>
    <property type="match status" value="1"/>
</dbReference>
<dbReference type="InterPro" id="IPR027417">
    <property type="entry name" value="P-loop_NTPase"/>
</dbReference>
<dbReference type="SUPFAM" id="SSF52540">
    <property type="entry name" value="P-loop containing nucleoside triphosphate hydrolases"/>
    <property type="match status" value="1"/>
</dbReference>
<dbReference type="InterPro" id="IPR042197">
    <property type="entry name" value="Apaf_helical"/>
</dbReference>
<protein>
    <recommendedName>
        <fullName evidence="2">NB-ARC domain-containing protein</fullName>
    </recommendedName>
</protein>
<sequence>TGHRVKELRERLDGIVSEREKFHFEVRYEERASLTMIREATNSSEPEIFFGREDEKKKVMSFLLNSKDEIESVSVISVVGMGGLGKTTFSQSIFNDEQVKLHFGLKLWVSVSGGFVVEKILKDVSDQLESLKSKLKGKIENRKYLLVLDDVWDSEDGQDGEKWDSLKQSLPREDRGNKMIVTTRSDAIAKLTSRVPLELKGLTDEDSWSLFSNKAFGPGQESNYIDRNIKKEILERCCGVPLVIKAIGRLMSSKDRAQWLSFVKQELPYRLTPQMS</sequence>
<evidence type="ECO:0000256" key="1">
    <source>
        <dbReference type="ARBA" id="ARBA00022821"/>
    </source>
</evidence>
<dbReference type="Proteomes" id="UP001151529">
    <property type="component" value="Chromosome 6"/>
</dbReference>
<dbReference type="Gene3D" id="1.10.8.430">
    <property type="entry name" value="Helical domain of apoptotic protease-activating factors"/>
    <property type="match status" value="1"/>
</dbReference>
<proteinExistence type="predicted"/>
<dbReference type="Pfam" id="PF00931">
    <property type="entry name" value="NB-ARC"/>
    <property type="match status" value="1"/>
</dbReference>
<dbReference type="InterPro" id="IPR002182">
    <property type="entry name" value="NB-ARC"/>
</dbReference>
<dbReference type="OrthoDB" id="848819at2759"/>
<comment type="caution">
    <text evidence="3">The sequence shown here is derived from an EMBL/GenBank/DDBJ whole genome shotgun (WGS) entry which is preliminary data.</text>
</comment>
<dbReference type="PANTHER" id="PTHR36766">
    <property type="entry name" value="PLANT BROAD-SPECTRUM MILDEW RESISTANCE PROTEIN RPW8"/>
    <property type="match status" value="1"/>
</dbReference>
<gene>
    <name evidence="3" type="ORF">OIU85_017748</name>
</gene>
<keyword evidence="1" id="KW-0611">Plant defense</keyword>
<accession>A0A9Q0ZRB2</accession>
<dbReference type="PRINTS" id="PR00364">
    <property type="entry name" value="DISEASERSIST"/>
</dbReference>
<reference evidence="3" key="1">
    <citation type="submission" date="2022-11" db="EMBL/GenBank/DDBJ databases">
        <authorList>
            <person name="Hyden B.L."/>
            <person name="Feng K."/>
            <person name="Yates T."/>
            <person name="Jawdy S."/>
            <person name="Smart L.B."/>
            <person name="Muchero W."/>
        </authorList>
    </citation>
    <scope>NUCLEOTIDE SEQUENCE</scope>
    <source>
        <tissue evidence="3">Shoot tip</tissue>
    </source>
</reference>
<feature type="non-terminal residue" evidence="3">
    <location>
        <position position="1"/>
    </location>
</feature>
<evidence type="ECO:0000313" key="3">
    <source>
        <dbReference type="EMBL" id="KAJ6743846.1"/>
    </source>
</evidence>
<keyword evidence="4" id="KW-1185">Reference proteome</keyword>